<gene>
    <name evidence="1" type="ORF">E2C01_062498</name>
</gene>
<evidence type="ECO:0000313" key="2">
    <source>
        <dbReference type="Proteomes" id="UP000324222"/>
    </source>
</evidence>
<reference evidence="1 2" key="1">
    <citation type="submission" date="2019-05" db="EMBL/GenBank/DDBJ databases">
        <title>Another draft genome of Portunus trituberculatus and its Hox gene families provides insights of decapod evolution.</title>
        <authorList>
            <person name="Jeong J.-H."/>
            <person name="Song I."/>
            <person name="Kim S."/>
            <person name="Choi T."/>
            <person name="Kim D."/>
            <person name="Ryu S."/>
            <person name="Kim W."/>
        </authorList>
    </citation>
    <scope>NUCLEOTIDE SEQUENCE [LARGE SCALE GENOMIC DNA]</scope>
    <source>
        <tissue evidence="1">Muscle</tissue>
    </source>
</reference>
<dbReference type="AlphaFoldDB" id="A0A5B7HEU9"/>
<proteinExistence type="predicted"/>
<evidence type="ECO:0000313" key="1">
    <source>
        <dbReference type="EMBL" id="MPC68299.1"/>
    </source>
</evidence>
<name>A0A5B7HEU9_PORTR</name>
<organism evidence="1 2">
    <name type="scientific">Portunus trituberculatus</name>
    <name type="common">Swimming crab</name>
    <name type="synonym">Neptunus trituberculatus</name>
    <dbReference type="NCBI Taxonomy" id="210409"/>
    <lineage>
        <taxon>Eukaryota</taxon>
        <taxon>Metazoa</taxon>
        <taxon>Ecdysozoa</taxon>
        <taxon>Arthropoda</taxon>
        <taxon>Crustacea</taxon>
        <taxon>Multicrustacea</taxon>
        <taxon>Malacostraca</taxon>
        <taxon>Eumalacostraca</taxon>
        <taxon>Eucarida</taxon>
        <taxon>Decapoda</taxon>
        <taxon>Pleocyemata</taxon>
        <taxon>Brachyura</taxon>
        <taxon>Eubrachyura</taxon>
        <taxon>Portunoidea</taxon>
        <taxon>Portunidae</taxon>
        <taxon>Portuninae</taxon>
        <taxon>Portunus</taxon>
    </lineage>
</organism>
<accession>A0A5B7HEU9</accession>
<dbReference type="Proteomes" id="UP000324222">
    <property type="component" value="Unassembled WGS sequence"/>
</dbReference>
<dbReference type="EMBL" id="VSRR010027628">
    <property type="protein sequence ID" value="MPC68299.1"/>
    <property type="molecule type" value="Genomic_DNA"/>
</dbReference>
<comment type="caution">
    <text evidence="1">The sequence shown here is derived from an EMBL/GenBank/DDBJ whole genome shotgun (WGS) entry which is preliminary data.</text>
</comment>
<sequence length="112" mass="12355">MGKVREGAVFFLWRERCGKRKGGSAFRRTQLQEGESVAYGCGVTVFADVLHCACVAEARRSHIPSTYIPFHGTTTSQTENVGMLLGTATTICLSHSQCIQQYLNFSPKCISY</sequence>
<protein>
    <submittedName>
        <fullName evidence="1">Uncharacterized protein</fullName>
    </submittedName>
</protein>
<keyword evidence="2" id="KW-1185">Reference proteome</keyword>